<keyword evidence="3" id="KW-0201">Cytochrome c-type biogenesis</keyword>
<keyword evidence="10" id="KW-1185">Reference proteome</keyword>
<dbReference type="InterPro" id="IPR011990">
    <property type="entry name" value="TPR-like_helical_dom_sf"/>
</dbReference>
<feature type="repeat" description="TPR" evidence="5">
    <location>
        <begin position="233"/>
        <end position="266"/>
    </location>
</feature>
<dbReference type="NCBIfam" id="TIGR03142">
    <property type="entry name" value="cytochro_ccmI"/>
    <property type="match status" value="1"/>
</dbReference>
<evidence type="ECO:0000256" key="2">
    <source>
        <dbReference type="ARBA" id="ARBA00022737"/>
    </source>
</evidence>
<dbReference type="AlphaFoldDB" id="A0A432ZGE8"/>
<keyword evidence="6" id="KW-0472">Membrane</keyword>
<sequence length="402" mass="45553">MIKLLLVLAVLLLVAVIVVLLARRVQRRESLQRTSENQRWYQQRLQELDEDRAAGRVDDEDYHQARLELDKTFVTDNKDIEQGINWQPIKPWLPMALLIIISLGFYAGYGSWNLQRQADDALQQLPELGKRVLQQQQEVDTDTLSTFALGLRQKLQRQGDDPVAWWIYAGLMTDLNQFDQANSAFEKSLTLDPDRTGTLVSYARFLLQNGNESNLQKAGQLLARTLKIEPDNVEAISLSGFVAYETGNYEQAINAWQQLLRLTPESSPRRTAVEQAIADAKQQQQRDLQQLTVTVDINDTLRQQLPQNGTLFVYVTAVDGVPMPAAVKRVPATDFPITVTLSNQDSMLPELQLSSLEQWKVQARVSQDDKIELQPGDLNAEPRVIKAVDAVNVELQLSERQP</sequence>
<keyword evidence="6" id="KW-0812">Transmembrane</keyword>
<dbReference type="InterPro" id="IPR056413">
    <property type="entry name" value="TPR_CcmH_CycH"/>
</dbReference>
<comment type="caution">
    <text evidence="9">The sequence shown here is derived from an EMBL/GenBank/DDBJ whole genome shotgun (WGS) entry which is preliminary data.</text>
</comment>
<keyword evidence="2" id="KW-0677">Repeat</keyword>
<organism evidence="9 10">
    <name type="scientific">Idiomarina seosinensis</name>
    <dbReference type="NCBI Taxonomy" id="281739"/>
    <lineage>
        <taxon>Bacteria</taxon>
        <taxon>Pseudomonadati</taxon>
        <taxon>Pseudomonadota</taxon>
        <taxon>Gammaproteobacteria</taxon>
        <taxon>Alteromonadales</taxon>
        <taxon>Idiomarinaceae</taxon>
        <taxon>Idiomarina</taxon>
    </lineage>
</organism>
<comment type="subcellular location">
    <subcellularLocation>
        <location evidence="1">Cell envelope</location>
    </subcellularLocation>
</comment>
<dbReference type="PANTHER" id="PTHR47870:SF1">
    <property type="entry name" value="CYTOCHROME C-TYPE BIOGENESIS PROTEIN CCMH"/>
    <property type="match status" value="1"/>
</dbReference>
<name>A0A432ZGE8_9GAMM</name>
<feature type="repeat" description="TPR" evidence="5">
    <location>
        <begin position="162"/>
        <end position="195"/>
    </location>
</feature>
<keyword evidence="4 5" id="KW-0802">TPR repeat</keyword>
<evidence type="ECO:0000256" key="4">
    <source>
        <dbReference type="ARBA" id="ARBA00022803"/>
    </source>
</evidence>
<evidence type="ECO:0000313" key="10">
    <source>
        <dbReference type="Proteomes" id="UP000287908"/>
    </source>
</evidence>
<dbReference type="Proteomes" id="UP000287908">
    <property type="component" value="Unassembled WGS sequence"/>
</dbReference>
<evidence type="ECO:0000256" key="6">
    <source>
        <dbReference type="SAM" id="Phobius"/>
    </source>
</evidence>
<evidence type="ECO:0000313" key="9">
    <source>
        <dbReference type="EMBL" id="RUO77077.1"/>
    </source>
</evidence>
<feature type="domain" description="Cytochrome c-type biogenesis protein H TPR" evidence="8">
    <location>
        <begin position="116"/>
        <end position="270"/>
    </location>
</feature>
<feature type="transmembrane region" description="Helical" evidence="6">
    <location>
        <begin position="92"/>
        <end position="109"/>
    </location>
</feature>
<accession>A0A432ZGE8</accession>
<dbReference type="SUPFAM" id="SSF48452">
    <property type="entry name" value="TPR-like"/>
    <property type="match status" value="1"/>
</dbReference>
<dbReference type="PANTHER" id="PTHR47870">
    <property type="entry name" value="CYTOCHROME C-TYPE BIOGENESIS PROTEIN CCMH"/>
    <property type="match status" value="1"/>
</dbReference>
<evidence type="ECO:0000256" key="3">
    <source>
        <dbReference type="ARBA" id="ARBA00022748"/>
    </source>
</evidence>
<dbReference type="PROSITE" id="PS50005">
    <property type="entry name" value="TPR"/>
    <property type="match status" value="2"/>
</dbReference>
<proteinExistence type="predicted"/>
<feature type="domain" description="Cytochrome c-type biogenesis protein H Ig-like" evidence="7">
    <location>
        <begin position="291"/>
        <end position="395"/>
    </location>
</feature>
<dbReference type="GO" id="GO:0030313">
    <property type="term" value="C:cell envelope"/>
    <property type="evidence" value="ECO:0007669"/>
    <property type="project" value="UniProtKB-SubCell"/>
</dbReference>
<dbReference type="Pfam" id="PF23914">
    <property type="entry name" value="TPR_CcmH_CycH"/>
    <property type="match status" value="1"/>
</dbReference>
<dbReference type="InterPro" id="IPR017560">
    <property type="entry name" value="Cyt_c_biogenesis_CcmI"/>
</dbReference>
<dbReference type="Gene3D" id="1.25.40.10">
    <property type="entry name" value="Tetratricopeptide repeat domain"/>
    <property type="match status" value="1"/>
</dbReference>
<dbReference type="OrthoDB" id="9776053at2"/>
<keyword evidence="6" id="KW-1133">Transmembrane helix</keyword>
<dbReference type="InterPro" id="IPR051263">
    <property type="entry name" value="C-type_cytochrome_biogenesis"/>
</dbReference>
<reference evidence="9 10" key="1">
    <citation type="journal article" date="2011" name="Front. Microbiol.">
        <title>Genomic signatures of strain selection and enhancement in Bacillus atrophaeus var. globigii, a historical biowarfare simulant.</title>
        <authorList>
            <person name="Gibbons H.S."/>
            <person name="Broomall S.M."/>
            <person name="McNew L.A."/>
            <person name="Daligault H."/>
            <person name="Chapman C."/>
            <person name="Bruce D."/>
            <person name="Karavis M."/>
            <person name="Krepps M."/>
            <person name="McGregor P.A."/>
            <person name="Hong C."/>
            <person name="Park K.H."/>
            <person name="Akmal A."/>
            <person name="Feldman A."/>
            <person name="Lin J.S."/>
            <person name="Chang W.E."/>
            <person name="Higgs B.W."/>
            <person name="Demirev P."/>
            <person name="Lindquist J."/>
            <person name="Liem A."/>
            <person name="Fochler E."/>
            <person name="Read T.D."/>
            <person name="Tapia R."/>
            <person name="Johnson S."/>
            <person name="Bishop-Lilly K.A."/>
            <person name="Detter C."/>
            <person name="Han C."/>
            <person name="Sozhamannan S."/>
            <person name="Rosenzweig C.N."/>
            <person name="Skowronski E.W."/>
        </authorList>
    </citation>
    <scope>NUCLEOTIDE SEQUENCE [LARGE SCALE GENOMIC DNA]</scope>
    <source>
        <strain evidence="9 10">CL-SP19</strain>
    </source>
</reference>
<gene>
    <name evidence="9" type="primary">ccmI</name>
    <name evidence="9" type="ORF">CWI81_00805</name>
</gene>
<dbReference type="GO" id="GO:0005886">
    <property type="term" value="C:plasma membrane"/>
    <property type="evidence" value="ECO:0007669"/>
    <property type="project" value="TreeGrafter"/>
</dbReference>
<evidence type="ECO:0000256" key="1">
    <source>
        <dbReference type="ARBA" id="ARBA00004196"/>
    </source>
</evidence>
<protein>
    <submittedName>
        <fullName evidence="9">C-type cytochrome biogenesis protein CcmI</fullName>
    </submittedName>
</protein>
<dbReference type="InterPro" id="IPR056412">
    <property type="entry name" value="Ig_CycH"/>
</dbReference>
<dbReference type="RefSeq" id="WP_126783347.1">
    <property type="nucleotide sequence ID" value="NZ_PIQF01000001.1"/>
</dbReference>
<dbReference type="EMBL" id="PIQF01000001">
    <property type="protein sequence ID" value="RUO77077.1"/>
    <property type="molecule type" value="Genomic_DNA"/>
</dbReference>
<dbReference type="InterPro" id="IPR019734">
    <property type="entry name" value="TPR_rpt"/>
</dbReference>
<evidence type="ECO:0000256" key="5">
    <source>
        <dbReference type="PROSITE-ProRule" id="PRU00339"/>
    </source>
</evidence>
<dbReference type="Pfam" id="PF23892">
    <property type="entry name" value="Ig_CycH"/>
    <property type="match status" value="1"/>
</dbReference>
<dbReference type="GO" id="GO:0017004">
    <property type="term" value="P:cytochrome complex assembly"/>
    <property type="evidence" value="ECO:0007669"/>
    <property type="project" value="UniProtKB-KW"/>
</dbReference>
<evidence type="ECO:0000259" key="8">
    <source>
        <dbReference type="Pfam" id="PF23914"/>
    </source>
</evidence>
<evidence type="ECO:0000259" key="7">
    <source>
        <dbReference type="Pfam" id="PF23892"/>
    </source>
</evidence>